<accession>A0A7Z3C483</accession>
<gene>
    <name evidence="1" type="ORF">C6Y56_11640</name>
</gene>
<dbReference type="RefSeq" id="WP_169429955.1">
    <property type="nucleotide sequence ID" value="NZ_CP027561.1"/>
</dbReference>
<sequence>MTQKTPAFRSIKSHEETLSATEIVERFEAVTGCSLHPTNAGNAAKVLGLDYIEVKQEVTSGVWTVQKRYSILDIDFIFERLKALADNRARYQ</sequence>
<evidence type="ECO:0000313" key="1">
    <source>
        <dbReference type="EMBL" id="QJP95225.1"/>
    </source>
</evidence>
<dbReference type="Proteomes" id="UP000501669">
    <property type="component" value="Chromosome"/>
</dbReference>
<organism evidence="1 2">
    <name type="scientific">Pseudomonas fluorescens</name>
    <dbReference type="NCBI Taxonomy" id="294"/>
    <lineage>
        <taxon>Bacteria</taxon>
        <taxon>Pseudomonadati</taxon>
        <taxon>Pseudomonadota</taxon>
        <taxon>Gammaproteobacteria</taxon>
        <taxon>Pseudomonadales</taxon>
        <taxon>Pseudomonadaceae</taxon>
        <taxon>Pseudomonas</taxon>
    </lineage>
</organism>
<reference evidence="1 2" key="1">
    <citation type="submission" date="2018-03" db="EMBL/GenBank/DDBJ databases">
        <title>Complete genome sequence of Pseudomonas fluorescens sp. G7.</title>
        <authorList>
            <person name="Gao C.-H."/>
            <person name="Li Z."/>
            <person name="Cai P."/>
        </authorList>
    </citation>
    <scope>NUCLEOTIDE SEQUENCE [LARGE SCALE GENOMIC DNA]</scope>
    <source>
        <strain evidence="1 2">G7</strain>
    </source>
</reference>
<protein>
    <submittedName>
        <fullName evidence="1">Uncharacterized protein</fullName>
    </submittedName>
</protein>
<evidence type="ECO:0000313" key="2">
    <source>
        <dbReference type="Proteomes" id="UP000501669"/>
    </source>
</evidence>
<dbReference type="EMBL" id="CP027561">
    <property type="protein sequence ID" value="QJP95225.1"/>
    <property type="molecule type" value="Genomic_DNA"/>
</dbReference>
<name>A0A7Z3C483_PSEFL</name>
<proteinExistence type="predicted"/>
<dbReference type="AlphaFoldDB" id="A0A7Z3C483"/>